<protein>
    <submittedName>
        <fullName evidence="2">Uncharacterized protein</fullName>
    </submittedName>
</protein>
<accession>G0UK41</accession>
<dbReference type="EMBL" id="HE575316">
    <property type="protein sequence ID" value="CCC89746.1"/>
    <property type="molecule type" value="Genomic_DNA"/>
</dbReference>
<feature type="compositionally biased region" description="Basic and acidic residues" evidence="1">
    <location>
        <begin position="115"/>
        <end position="126"/>
    </location>
</feature>
<evidence type="ECO:0000256" key="1">
    <source>
        <dbReference type="SAM" id="MobiDB-lite"/>
    </source>
</evidence>
<name>G0UK41_TRYCI</name>
<dbReference type="AlphaFoldDB" id="G0UK41"/>
<reference evidence="2" key="1">
    <citation type="journal article" date="2012" name="Proc. Natl. Acad. Sci. U.S.A.">
        <title>Antigenic diversity is generated by distinct evolutionary mechanisms in African trypanosome species.</title>
        <authorList>
            <person name="Jackson A.P."/>
            <person name="Berry A."/>
            <person name="Aslett M."/>
            <person name="Allison H.C."/>
            <person name="Burton P."/>
            <person name="Vavrova-Anderson J."/>
            <person name="Brown R."/>
            <person name="Browne H."/>
            <person name="Corton N."/>
            <person name="Hauser H."/>
            <person name="Gamble J."/>
            <person name="Gilderthorp R."/>
            <person name="Marcello L."/>
            <person name="McQuillan J."/>
            <person name="Otto T.D."/>
            <person name="Quail M.A."/>
            <person name="Sanders M.J."/>
            <person name="van Tonder A."/>
            <person name="Ginger M.L."/>
            <person name="Field M.C."/>
            <person name="Barry J.D."/>
            <person name="Hertz-Fowler C."/>
            <person name="Berriman M."/>
        </authorList>
    </citation>
    <scope>NUCLEOTIDE SEQUENCE</scope>
    <source>
        <strain evidence="2">IL3000</strain>
    </source>
</reference>
<sequence>MCTCGSLHRFFFSTGAQWVSTHAQKRITIAPTTITTHFFYIWLPFIFLNECAHSCEQLRCCFDLMFRDVCRSVGRQRRAERRLETIVRSTGGAASRSWTHRVSKEALAKQRNISKAKEERWRERHPPLTSNPTPRAQLSAADIELLQRQQHADLAEEAVRARTTSWSSGNDGRSFPSSRTQQENYDSVDSHSGQSLIQQRFDALAREAVFKYGPPLPVEFVEENDIVTMSSTATSASSQYCERDAAHFYDEVQIRPQELYKMICKVEPTFSVRTHADSVPFSLLLKNCLYFNVRNGKVHFMRSLRRVQRREKADESGGERCARSAEVIVVLLKYKMREAPSFDGVRQGPQPWLYNYRMV</sequence>
<feature type="region of interest" description="Disordered" evidence="1">
    <location>
        <begin position="109"/>
        <end position="135"/>
    </location>
</feature>
<feature type="region of interest" description="Disordered" evidence="1">
    <location>
        <begin position="157"/>
        <end position="193"/>
    </location>
</feature>
<feature type="compositionally biased region" description="Polar residues" evidence="1">
    <location>
        <begin position="162"/>
        <end position="193"/>
    </location>
</feature>
<dbReference type="VEuPathDB" id="TriTrypDB:TcIL3000_3_1760"/>
<gene>
    <name evidence="2" type="ORF">TCIL3000_3_1760</name>
</gene>
<proteinExistence type="predicted"/>
<organism evidence="2">
    <name type="scientific">Trypanosoma congolense (strain IL3000)</name>
    <dbReference type="NCBI Taxonomy" id="1068625"/>
    <lineage>
        <taxon>Eukaryota</taxon>
        <taxon>Discoba</taxon>
        <taxon>Euglenozoa</taxon>
        <taxon>Kinetoplastea</taxon>
        <taxon>Metakinetoplastina</taxon>
        <taxon>Trypanosomatida</taxon>
        <taxon>Trypanosomatidae</taxon>
        <taxon>Trypanosoma</taxon>
        <taxon>Nannomonas</taxon>
    </lineage>
</organism>
<evidence type="ECO:0000313" key="2">
    <source>
        <dbReference type="EMBL" id="CCC89746.1"/>
    </source>
</evidence>